<reference evidence="1 2" key="1">
    <citation type="journal article" date="2018" name="PLoS ONE">
        <title>The draft genome of Kipferlia bialata reveals reductive genome evolution in fornicate parasites.</title>
        <authorList>
            <person name="Tanifuji G."/>
            <person name="Takabayashi S."/>
            <person name="Kume K."/>
            <person name="Takagi M."/>
            <person name="Nakayama T."/>
            <person name="Kamikawa R."/>
            <person name="Inagaki Y."/>
            <person name="Hashimoto T."/>
        </authorList>
    </citation>
    <scope>NUCLEOTIDE SEQUENCE [LARGE SCALE GENOMIC DNA]</scope>
    <source>
        <strain evidence="1">NY0173</strain>
    </source>
</reference>
<evidence type="ECO:0000313" key="2">
    <source>
        <dbReference type="Proteomes" id="UP000265618"/>
    </source>
</evidence>
<name>A0A9K3D3I5_9EUKA</name>
<evidence type="ECO:0000313" key="1">
    <source>
        <dbReference type="EMBL" id="GIQ87560.1"/>
    </source>
</evidence>
<protein>
    <submittedName>
        <fullName evidence="1">Uncharacterized protein</fullName>
    </submittedName>
</protein>
<dbReference type="Proteomes" id="UP000265618">
    <property type="component" value="Unassembled WGS sequence"/>
</dbReference>
<accession>A0A9K3D3I5</accession>
<dbReference type="EMBL" id="BDIP01003324">
    <property type="protein sequence ID" value="GIQ87560.1"/>
    <property type="molecule type" value="Genomic_DNA"/>
</dbReference>
<proteinExistence type="predicted"/>
<comment type="caution">
    <text evidence="1">The sequence shown here is derived from an EMBL/GenBank/DDBJ whole genome shotgun (WGS) entry which is preliminary data.</text>
</comment>
<keyword evidence="2" id="KW-1185">Reference proteome</keyword>
<organism evidence="1 2">
    <name type="scientific">Kipferlia bialata</name>
    <dbReference type="NCBI Taxonomy" id="797122"/>
    <lineage>
        <taxon>Eukaryota</taxon>
        <taxon>Metamonada</taxon>
        <taxon>Carpediemonas-like organisms</taxon>
        <taxon>Kipferlia</taxon>
    </lineage>
</organism>
<sequence>MVSLFVVSATTTPHIQSLLPLRYIEFSIPVEYIPVEHFKAKGKDVACPNITSTNVYRSLFWDSPNRVVCAHTKQGRYPAKPVVITVPRALTTPPVLGDGCVRTFPWEVGGDYHERVMGTHTTSHFQVVGPRLYAVNQNELKQKKLLWKRMNTFTYRPRRYGMADLMASIGLNVPMALLEDEEPNRGPQPQSSPPRSQSFFSLDGDLFLMEPNAADATRGHSLDLWRYDADYSQSREDPFDPWSAMEAPPFAHIKGTLKCVVVGDRMYTAGWVDKGVGKGVACLFSYQAGPKPTHDVWSEWVDYDVEQVRLSEGTLVQGTWVCESPLPEVMLEWNAKEVEWQVIGRYLAALYRPSNGVPGTLHVPAVFDTVTHTWTTDKEGVRALWGDMSEIEYTTQSEINNQLPNVTVVRRGDRTRVQVMQVGQGYD</sequence>
<gene>
    <name evidence="1" type="ORF">KIPB_009623</name>
</gene>
<dbReference type="AlphaFoldDB" id="A0A9K3D3I5"/>